<dbReference type="AlphaFoldDB" id="A0A166M642"/>
<dbReference type="EMBL" id="KV417531">
    <property type="protein sequence ID" value="KZP23676.1"/>
    <property type="molecule type" value="Genomic_DNA"/>
</dbReference>
<evidence type="ECO:0000256" key="3">
    <source>
        <dbReference type="ARBA" id="ARBA00022692"/>
    </source>
</evidence>
<name>A0A166M642_9AGAM</name>
<dbReference type="InterPro" id="IPR006593">
    <property type="entry name" value="Cyt_b561/ferric_Rdtase_TM"/>
</dbReference>
<dbReference type="GO" id="GO:0016020">
    <property type="term" value="C:membrane"/>
    <property type="evidence" value="ECO:0007669"/>
    <property type="project" value="UniProtKB-SubCell"/>
</dbReference>
<dbReference type="STRING" id="436010.A0A166M642"/>
<evidence type="ECO:0000256" key="6">
    <source>
        <dbReference type="ARBA" id="ARBA00023136"/>
    </source>
</evidence>
<dbReference type="Gene3D" id="1.20.120.1770">
    <property type="match status" value="1"/>
</dbReference>
<dbReference type="OrthoDB" id="432881at2759"/>
<feature type="domain" description="Cytochrome b561" evidence="8">
    <location>
        <begin position="52"/>
        <end position="188"/>
    </location>
</feature>
<evidence type="ECO:0000256" key="7">
    <source>
        <dbReference type="SAM" id="Phobius"/>
    </source>
</evidence>
<keyword evidence="10" id="KW-1185">Reference proteome</keyword>
<gene>
    <name evidence="9" type="ORF">FIBSPDRAFT_951894</name>
</gene>
<proteinExistence type="predicted"/>
<evidence type="ECO:0000313" key="10">
    <source>
        <dbReference type="Proteomes" id="UP000076532"/>
    </source>
</evidence>
<protein>
    <recommendedName>
        <fullName evidence="8">Cytochrome b561 domain-containing protein</fullName>
    </recommendedName>
</protein>
<evidence type="ECO:0000256" key="5">
    <source>
        <dbReference type="ARBA" id="ARBA00022989"/>
    </source>
</evidence>
<feature type="transmembrane region" description="Helical" evidence="7">
    <location>
        <begin position="51"/>
        <end position="68"/>
    </location>
</feature>
<evidence type="ECO:0000256" key="1">
    <source>
        <dbReference type="ARBA" id="ARBA00004370"/>
    </source>
</evidence>
<keyword evidence="5 7" id="KW-1133">Transmembrane helix</keyword>
<keyword evidence="3 7" id="KW-0812">Transmembrane</keyword>
<comment type="subcellular location">
    <subcellularLocation>
        <location evidence="1">Membrane</location>
    </subcellularLocation>
</comment>
<evidence type="ECO:0000313" key="9">
    <source>
        <dbReference type="EMBL" id="KZP23676.1"/>
    </source>
</evidence>
<accession>A0A166M642</accession>
<keyword evidence="2" id="KW-0813">Transport</keyword>
<sequence>MVSEIKSLKPESRSGDSLASFAAITSILTLFGGTSYIVFTNDYQATGAFAYHPILQTLAIVLFTYGVLTLQPTSQPATKAAGLERHQLATLLLGLPVLALGTLAIMYKKYPWPHGIAVTWHGTFGYISILWLLVQICVGGASVWGGGIAFGGGNKAKSMWKYHRLSGYMLLPLLIGTAHLGGAHSFWFVKNSDWTVRTVIFTLAPLVTLASVYARVRTSKIKF</sequence>
<keyword evidence="6 7" id="KW-0472">Membrane</keyword>
<dbReference type="Pfam" id="PF03188">
    <property type="entry name" value="Cytochrom_B561"/>
    <property type="match status" value="1"/>
</dbReference>
<reference evidence="9 10" key="1">
    <citation type="journal article" date="2016" name="Mol. Biol. Evol.">
        <title>Comparative Genomics of Early-Diverging Mushroom-Forming Fungi Provides Insights into the Origins of Lignocellulose Decay Capabilities.</title>
        <authorList>
            <person name="Nagy L.G."/>
            <person name="Riley R."/>
            <person name="Tritt A."/>
            <person name="Adam C."/>
            <person name="Daum C."/>
            <person name="Floudas D."/>
            <person name="Sun H."/>
            <person name="Yadav J.S."/>
            <person name="Pangilinan J."/>
            <person name="Larsson K.H."/>
            <person name="Matsuura K."/>
            <person name="Barry K."/>
            <person name="Labutti K."/>
            <person name="Kuo R."/>
            <person name="Ohm R.A."/>
            <person name="Bhattacharya S.S."/>
            <person name="Shirouzu T."/>
            <person name="Yoshinaga Y."/>
            <person name="Martin F.M."/>
            <person name="Grigoriev I.V."/>
            <person name="Hibbett D.S."/>
        </authorList>
    </citation>
    <scope>NUCLEOTIDE SEQUENCE [LARGE SCALE GENOMIC DNA]</scope>
    <source>
        <strain evidence="9 10">CBS 109695</strain>
    </source>
</reference>
<feature type="transmembrane region" description="Helical" evidence="7">
    <location>
        <begin position="165"/>
        <end position="188"/>
    </location>
</feature>
<feature type="transmembrane region" description="Helical" evidence="7">
    <location>
        <begin position="88"/>
        <end position="107"/>
    </location>
</feature>
<keyword evidence="4" id="KW-0249">Electron transport</keyword>
<evidence type="ECO:0000259" key="8">
    <source>
        <dbReference type="Pfam" id="PF03188"/>
    </source>
</evidence>
<feature type="transmembrane region" description="Helical" evidence="7">
    <location>
        <begin position="127"/>
        <end position="153"/>
    </location>
</feature>
<feature type="transmembrane region" description="Helical" evidence="7">
    <location>
        <begin position="194"/>
        <end position="214"/>
    </location>
</feature>
<feature type="transmembrane region" description="Helical" evidence="7">
    <location>
        <begin position="21"/>
        <end position="39"/>
    </location>
</feature>
<dbReference type="Proteomes" id="UP000076532">
    <property type="component" value="Unassembled WGS sequence"/>
</dbReference>
<evidence type="ECO:0000256" key="2">
    <source>
        <dbReference type="ARBA" id="ARBA00022448"/>
    </source>
</evidence>
<organism evidence="9 10">
    <name type="scientific">Athelia psychrophila</name>
    <dbReference type="NCBI Taxonomy" id="1759441"/>
    <lineage>
        <taxon>Eukaryota</taxon>
        <taxon>Fungi</taxon>
        <taxon>Dikarya</taxon>
        <taxon>Basidiomycota</taxon>
        <taxon>Agaricomycotina</taxon>
        <taxon>Agaricomycetes</taxon>
        <taxon>Agaricomycetidae</taxon>
        <taxon>Atheliales</taxon>
        <taxon>Atheliaceae</taxon>
        <taxon>Athelia</taxon>
    </lineage>
</organism>
<evidence type="ECO:0000256" key="4">
    <source>
        <dbReference type="ARBA" id="ARBA00022982"/>
    </source>
</evidence>